<dbReference type="EMBL" id="AP025739">
    <property type="protein sequence ID" value="BDI33844.1"/>
    <property type="molecule type" value="Genomic_DNA"/>
</dbReference>
<evidence type="ECO:0000256" key="3">
    <source>
        <dbReference type="SAM" id="Phobius"/>
    </source>
</evidence>
<feature type="compositionally biased region" description="Low complexity" evidence="2">
    <location>
        <begin position="82"/>
        <end position="96"/>
    </location>
</feature>
<dbReference type="AlphaFoldDB" id="A0A402CZT6"/>
<gene>
    <name evidence="4" type="ORF">CCAX7_58950</name>
</gene>
<evidence type="ECO:0000313" key="4">
    <source>
        <dbReference type="EMBL" id="BDI33844.1"/>
    </source>
</evidence>
<keyword evidence="5" id="KW-1185">Reference proteome</keyword>
<keyword evidence="3" id="KW-0812">Transmembrane</keyword>
<organism evidence="4 5">
    <name type="scientific">Capsulimonas corticalis</name>
    <dbReference type="NCBI Taxonomy" id="2219043"/>
    <lineage>
        <taxon>Bacteria</taxon>
        <taxon>Bacillati</taxon>
        <taxon>Armatimonadota</taxon>
        <taxon>Armatimonadia</taxon>
        <taxon>Capsulimonadales</taxon>
        <taxon>Capsulimonadaceae</taxon>
        <taxon>Capsulimonas</taxon>
    </lineage>
</organism>
<feature type="coiled-coil region" evidence="1">
    <location>
        <begin position="33"/>
        <end position="78"/>
    </location>
</feature>
<accession>A0A402CZT6</accession>
<dbReference type="Proteomes" id="UP000287394">
    <property type="component" value="Chromosome"/>
</dbReference>
<evidence type="ECO:0000313" key="5">
    <source>
        <dbReference type="Proteomes" id="UP000287394"/>
    </source>
</evidence>
<protein>
    <submittedName>
        <fullName evidence="4">Uncharacterized protein</fullName>
    </submittedName>
</protein>
<keyword evidence="3" id="KW-0472">Membrane</keyword>
<feature type="region of interest" description="Disordered" evidence="2">
    <location>
        <begin position="80"/>
        <end position="106"/>
    </location>
</feature>
<feature type="compositionally biased region" description="Polar residues" evidence="2">
    <location>
        <begin position="97"/>
        <end position="106"/>
    </location>
</feature>
<name>A0A402CZT6_9BACT</name>
<proteinExistence type="predicted"/>
<dbReference type="RefSeq" id="WP_119322826.1">
    <property type="nucleotide sequence ID" value="NZ_AP025739.1"/>
</dbReference>
<dbReference type="KEGG" id="ccot:CCAX7_58950"/>
<evidence type="ECO:0000256" key="1">
    <source>
        <dbReference type="SAM" id="Coils"/>
    </source>
</evidence>
<sequence length="106" mass="11258">MAKEEQNGAGIIILAGIGVGVLTGVAVGLLLGRRNAQRTSDEITETVDELRTKAQHVLQELSDNVTDLVEKSRQILEDADSDAANHAAAPQSNHHNGATNTHAEIR</sequence>
<feature type="transmembrane region" description="Helical" evidence="3">
    <location>
        <begin position="12"/>
        <end position="31"/>
    </location>
</feature>
<keyword evidence="1" id="KW-0175">Coiled coil</keyword>
<keyword evidence="3" id="KW-1133">Transmembrane helix</keyword>
<evidence type="ECO:0000256" key="2">
    <source>
        <dbReference type="SAM" id="MobiDB-lite"/>
    </source>
</evidence>
<reference evidence="4 5" key="1">
    <citation type="journal article" date="2019" name="Int. J. Syst. Evol. Microbiol.">
        <title>Capsulimonas corticalis gen. nov., sp. nov., an aerobic capsulated bacterium, of a novel bacterial order, Capsulimonadales ord. nov., of the class Armatimonadia of the phylum Armatimonadetes.</title>
        <authorList>
            <person name="Li J."/>
            <person name="Kudo C."/>
            <person name="Tonouchi A."/>
        </authorList>
    </citation>
    <scope>NUCLEOTIDE SEQUENCE [LARGE SCALE GENOMIC DNA]</scope>
    <source>
        <strain evidence="4 5">AX-7</strain>
    </source>
</reference>